<name>A0A8C0KH33_CANLU</name>
<sequence length="127" mass="14024">MTRGISSPSSLLREQSFLCAAGETSKWSWVQILKSARGGALRCFWIWVEHAYTDRGAYVLSSSSSPHPPSSHQCVTCNDLFKTKPIPPTPIQGLSKHCLPAILSKFPAPQAQLEREGLELRACDQKN</sequence>
<dbReference type="AlphaFoldDB" id="A0A8C0KH33"/>
<organism evidence="1 2">
    <name type="scientific">Canis lupus dingo</name>
    <name type="common">dingo</name>
    <dbReference type="NCBI Taxonomy" id="286419"/>
    <lineage>
        <taxon>Eukaryota</taxon>
        <taxon>Metazoa</taxon>
        <taxon>Chordata</taxon>
        <taxon>Craniata</taxon>
        <taxon>Vertebrata</taxon>
        <taxon>Euteleostomi</taxon>
        <taxon>Mammalia</taxon>
        <taxon>Eutheria</taxon>
        <taxon>Laurasiatheria</taxon>
        <taxon>Carnivora</taxon>
        <taxon>Caniformia</taxon>
        <taxon>Canidae</taxon>
        <taxon>Canis</taxon>
    </lineage>
</organism>
<protein>
    <submittedName>
        <fullName evidence="1">Uncharacterized protein</fullName>
    </submittedName>
</protein>
<dbReference type="Ensembl" id="ENSCAFT00020016788.1">
    <property type="protein sequence ID" value="ENSCAFP00020014434.1"/>
    <property type="gene ID" value="ENSCAFG00020011660.1"/>
</dbReference>
<evidence type="ECO:0000313" key="1">
    <source>
        <dbReference type="Ensembl" id="ENSCAFP00020014434.1"/>
    </source>
</evidence>
<proteinExistence type="predicted"/>
<reference evidence="1" key="1">
    <citation type="submission" date="2025-08" db="UniProtKB">
        <authorList>
            <consortium name="Ensembl"/>
        </authorList>
    </citation>
    <scope>IDENTIFICATION</scope>
</reference>
<keyword evidence="2" id="KW-1185">Reference proteome</keyword>
<dbReference type="Proteomes" id="UP000694391">
    <property type="component" value="Unplaced"/>
</dbReference>
<reference evidence="1" key="2">
    <citation type="submission" date="2025-09" db="UniProtKB">
        <authorList>
            <consortium name="Ensembl"/>
        </authorList>
    </citation>
    <scope>IDENTIFICATION</scope>
</reference>
<accession>A0A8C0KH33</accession>
<dbReference type="GeneTree" id="ENSGT00950000185134"/>
<evidence type="ECO:0000313" key="2">
    <source>
        <dbReference type="Proteomes" id="UP000694391"/>
    </source>
</evidence>